<reference evidence="1 2" key="1">
    <citation type="journal article" date="2024" name="Genome Biol. Evol.">
        <title>Chromosome-level genome assembly of the viviparous eelpout Zoarces viviparus.</title>
        <authorList>
            <person name="Fuhrmann N."/>
            <person name="Brasseur M.V."/>
            <person name="Bakowski C.E."/>
            <person name="Podsiadlowski L."/>
            <person name="Prost S."/>
            <person name="Krehenwinkel H."/>
            <person name="Mayer C."/>
        </authorList>
    </citation>
    <scope>NUCLEOTIDE SEQUENCE [LARGE SCALE GENOMIC DNA]</scope>
    <source>
        <tissue evidence="1">Liver</tissue>
    </source>
</reference>
<evidence type="ECO:0000313" key="2">
    <source>
        <dbReference type="Proteomes" id="UP001488805"/>
    </source>
</evidence>
<keyword evidence="2" id="KW-1185">Reference proteome</keyword>
<sequence>MRTFWTVLNSTEACLRVQTWFSASIIAFTSLHLHLSGSYTLEAECVGGCCSVAVPSLVLAGIDVWVRGSDSSHSAKIRKEKGHIENWTGLQTLRDVDMELYTGLQRLTITRSNLHTIQARVFSKNPHLRYM</sequence>
<comment type="caution">
    <text evidence="1">The sequence shown here is derived from an EMBL/GenBank/DDBJ whole genome shotgun (WGS) entry which is preliminary data.</text>
</comment>
<name>A0AAW1E419_ZOAVI</name>
<proteinExistence type="predicted"/>
<dbReference type="AlphaFoldDB" id="A0AAW1E419"/>
<dbReference type="EMBL" id="JBCEZU010000575">
    <property type="protein sequence ID" value="KAK9517261.1"/>
    <property type="molecule type" value="Genomic_DNA"/>
</dbReference>
<evidence type="ECO:0000313" key="1">
    <source>
        <dbReference type="EMBL" id="KAK9517261.1"/>
    </source>
</evidence>
<gene>
    <name evidence="1" type="ORF">VZT92_025146</name>
</gene>
<accession>A0AAW1E419</accession>
<organism evidence="1 2">
    <name type="scientific">Zoarces viviparus</name>
    <name type="common">Viviparous eelpout</name>
    <name type="synonym">Blennius viviparus</name>
    <dbReference type="NCBI Taxonomy" id="48416"/>
    <lineage>
        <taxon>Eukaryota</taxon>
        <taxon>Metazoa</taxon>
        <taxon>Chordata</taxon>
        <taxon>Craniata</taxon>
        <taxon>Vertebrata</taxon>
        <taxon>Euteleostomi</taxon>
        <taxon>Actinopterygii</taxon>
        <taxon>Neopterygii</taxon>
        <taxon>Teleostei</taxon>
        <taxon>Neoteleostei</taxon>
        <taxon>Acanthomorphata</taxon>
        <taxon>Eupercaria</taxon>
        <taxon>Perciformes</taxon>
        <taxon>Cottioidei</taxon>
        <taxon>Zoarcales</taxon>
        <taxon>Zoarcidae</taxon>
        <taxon>Zoarcinae</taxon>
        <taxon>Zoarces</taxon>
    </lineage>
</organism>
<protein>
    <submittedName>
        <fullName evidence="1">Uncharacterized protein</fullName>
    </submittedName>
</protein>
<dbReference type="Proteomes" id="UP001488805">
    <property type="component" value="Unassembled WGS sequence"/>
</dbReference>